<dbReference type="SUPFAM" id="SSF51322">
    <property type="entry name" value="Cyanovirin-N"/>
    <property type="match status" value="1"/>
</dbReference>
<dbReference type="EMBL" id="ML996081">
    <property type="protein sequence ID" value="KAF2157220.1"/>
    <property type="molecule type" value="Genomic_DNA"/>
</dbReference>
<feature type="domain" description="Cyanovirin-N" evidence="2">
    <location>
        <begin position="134"/>
        <end position="234"/>
    </location>
</feature>
<proteinExistence type="predicted"/>
<dbReference type="InterPro" id="IPR011058">
    <property type="entry name" value="Cyanovirin-N"/>
</dbReference>
<feature type="region of interest" description="Disordered" evidence="1">
    <location>
        <begin position="1"/>
        <end position="120"/>
    </location>
</feature>
<feature type="compositionally biased region" description="Low complexity" evidence="1">
    <location>
        <begin position="36"/>
        <end position="77"/>
    </location>
</feature>
<dbReference type="InterPro" id="IPR036673">
    <property type="entry name" value="Cyanovirin-N_sf"/>
</dbReference>
<organism evidence="3 4">
    <name type="scientific">Myriangium duriaei CBS 260.36</name>
    <dbReference type="NCBI Taxonomy" id="1168546"/>
    <lineage>
        <taxon>Eukaryota</taxon>
        <taxon>Fungi</taxon>
        <taxon>Dikarya</taxon>
        <taxon>Ascomycota</taxon>
        <taxon>Pezizomycotina</taxon>
        <taxon>Dothideomycetes</taxon>
        <taxon>Dothideomycetidae</taxon>
        <taxon>Myriangiales</taxon>
        <taxon>Myriangiaceae</taxon>
        <taxon>Myriangium</taxon>
    </lineage>
</organism>
<dbReference type="OrthoDB" id="2107166at2759"/>
<keyword evidence="4" id="KW-1185">Reference proteome</keyword>
<dbReference type="Proteomes" id="UP000799439">
    <property type="component" value="Unassembled WGS sequence"/>
</dbReference>
<comment type="caution">
    <text evidence="3">The sequence shown here is derived from an EMBL/GenBank/DDBJ whole genome shotgun (WGS) entry which is preliminary data.</text>
</comment>
<evidence type="ECO:0000313" key="4">
    <source>
        <dbReference type="Proteomes" id="UP000799439"/>
    </source>
</evidence>
<evidence type="ECO:0000313" key="3">
    <source>
        <dbReference type="EMBL" id="KAF2157220.1"/>
    </source>
</evidence>
<dbReference type="AlphaFoldDB" id="A0A9P4JAS1"/>
<dbReference type="PANTHER" id="PTHR42076:SF1">
    <property type="entry name" value="CYANOVIRIN-N DOMAIN-CONTAINING PROTEIN"/>
    <property type="match status" value="1"/>
</dbReference>
<dbReference type="SMART" id="SM01111">
    <property type="entry name" value="CVNH"/>
    <property type="match status" value="1"/>
</dbReference>
<sequence length="236" mass="25563">MDNREQWGGYGNQPSQGYEYGSPPNQDSFSRPGGLNQDYYQGQNSQSGYQGGPQSYSGSDGQSMNYNSFNSSGNNPPSAYPPPNPGDQSAAYGGYGSGTKSNTDREITDSFDDGDGQQQDELQQDLSSDGFVGNFSLSSEQVTLEEDYTLRALCRNPDGDVNESRLSLNDCLTNDCGQLRWARGGNFGDSAQDVRLEDEGKTLVATLGDGEGGWTENSIQLDERITNDNGQLLFLD</sequence>
<evidence type="ECO:0000259" key="2">
    <source>
        <dbReference type="SMART" id="SM01111"/>
    </source>
</evidence>
<dbReference type="PANTHER" id="PTHR42076">
    <property type="entry name" value="CYANOVIRIN-N HOMOLOG"/>
    <property type="match status" value="1"/>
</dbReference>
<accession>A0A9P4JAS1</accession>
<protein>
    <submittedName>
        <fullName evidence="3">CNVH-domain-containing protein</fullName>
    </submittedName>
</protein>
<dbReference type="Pfam" id="PF08881">
    <property type="entry name" value="CVNH"/>
    <property type="match status" value="1"/>
</dbReference>
<dbReference type="Gene3D" id="2.30.60.10">
    <property type="entry name" value="Cyanovirin-N"/>
    <property type="match status" value="1"/>
</dbReference>
<reference evidence="3" key="1">
    <citation type="journal article" date="2020" name="Stud. Mycol.">
        <title>101 Dothideomycetes genomes: a test case for predicting lifestyles and emergence of pathogens.</title>
        <authorList>
            <person name="Haridas S."/>
            <person name="Albert R."/>
            <person name="Binder M."/>
            <person name="Bloem J."/>
            <person name="Labutti K."/>
            <person name="Salamov A."/>
            <person name="Andreopoulos B."/>
            <person name="Baker S."/>
            <person name="Barry K."/>
            <person name="Bills G."/>
            <person name="Bluhm B."/>
            <person name="Cannon C."/>
            <person name="Castanera R."/>
            <person name="Culley D."/>
            <person name="Daum C."/>
            <person name="Ezra D."/>
            <person name="Gonzalez J."/>
            <person name="Henrissat B."/>
            <person name="Kuo A."/>
            <person name="Liang C."/>
            <person name="Lipzen A."/>
            <person name="Lutzoni F."/>
            <person name="Magnuson J."/>
            <person name="Mondo S."/>
            <person name="Nolan M."/>
            <person name="Ohm R."/>
            <person name="Pangilinan J."/>
            <person name="Park H.-J."/>
            <person name="Ramirez L."/>
            <person name="Alfaro M."/>
            <person name="Sun H."/>
            <person name="Tritt A."/>
            <person name="Yoshinaga Y."/>
            <person name="Zwiers L.-H."/>
            <person name="Turgeon B."/>
            <person name="Goodwin S."/>
            <person name="Spatafora J."/>
            <person name="Crous P."/>
            <person name="Grigoriev I."/>
        </authorList>
    </citation>
    <scope>NUCLEOTIDE SEQUENCE</scope>
    <source>
        <strain evidence="3">CBS 260.36</strain>
    </source>
</reference>
<evidence type="ECO:0000256" key="1">
    <source>
        <dbReference type="SAM" id="MobiDB-lite"/>
    </source>
</evidence>
<gene>
    <name evidence="3" type="ORF">K461DRAFT_264144</name>
</gene>
<name>A0A9P4JAS1_9PEZI</name>